<keyword evidence="8" id="KW-0472">Membrane</keyword>
<keyword evidence="6" id="KW-1133">Transmembrane helix</keyword>
<dbReference type="EMBL" id="JABCKV010000087">
    <property type="protein sequence ID" value="KAG5643987.1"/>
    <property type="molecule type" value="Genomic_DNA"/>
</dbReference>
<evidence type="ECO:0000256" key="3">
    <source>
        <dbReference type="ARBA" id="ARBA00022737"/>
    </source>
</evidence>
<keyword evidence="5 10" id="KW-0802">TPR repeat</keyword>
<comment type="similarity">
    <text evidence="9">Belongs to the Tom70 family.</text>
</comment>
<reference evidence="12" key="2">
    <citation type="submission" date="2021-10" db="EMBL/GenBank/DDBJ databases">
        <title>Phylogenomics reveals ancestral predisposition of the termite-cultivated fungus Termitomyces towards a domesticated lifestyle.</title>
        <authorList>
            <person name="Auxier B."/>
            <person name="Grum-Grzhimaylo A."/>
            <person name="Cardenas M.E."/>
            <person name="Lodge J.D."/>
            <person name="Laessoe T."/>
            <person name="Pedersen O."/>
            <person name="Smith M.E."/>
            <person name="Kuyper T.W."/>
            <person name="Franco-Molano E.A."/>
            <person name="Baroni T.J."/>
            <person name="Aanen D.K."/>
        </authorList>
    </citation>
    <scope>NUCLEOTIDE SEQUENCE</scope>
    <source>
        <strain evidence="12">AP01</strain>
        <tissue evidence="12">Mycelium</tissue>
    </source>
</reference>
<dbReference type="SUPFAM" id="SSF48452">
    <property type="entry name" value="TPR-like"/>
    <property type="match status" value="1"/>
</dbReference>
<feature type="repeat" description="TPR" evidence="10">
    <location>
        <begin position="485"/>
        <end position="518"/>
    </location>
</feature>
<dbReference type="GO" id="GO:0045039">
    <property type="term" value="P:protein insertion into mitochondrial inner membrane"/>
    <property type="evidence" value="ECO:0007669"/>
    <property type="project" value="TreeGrafter"/>
</dbReference>
<evidence type="ECO:0000256" key="2">
    <source>
        <dbReference type="ARBA" id="ARBA00022692"/>
    </source>
</evidence>
<dbReference type="OrthoDB" id="2942533at2759"/>
<keyword evidence="7" id="KW-0496">Mitochondrion</keyword>
<feature type="repeat" description="TPR" evidence="10">
    <location>
        <begin position="417"/>
        <end position="450"/>
    </location>
</feature>
<reference evidence="12" key="1">
    <citation type="submission" date="2020-07" db="EMBL/GenBank/DDBJ databases">
        <authorList>
            <person name="Nieuwenhuis M."/>
            <person name="Van De Peppel L.J.J."/>
        </authorList>
    </citation>
    <scope>NUCLEOTIDE SEQUENCE</scope>
    <source>
        <strain evidence="12">AP01</strain>
        <tissue evidence="12">Mycelium</tissue>
    </source>
</reference>
<dbReference type="PROSITE" id="PS50005">
    <property type="entry name" value="TPR"/>
    <property type="match status" value="4"/>
</dbReference>
<evidence type="ECO:0000256" key="1">
    <source>
        <dbReference type="ARBA" id="ARBA00004572"/>
    </source>
</evidence>
<dbReference type="InterPro" id="IPR011990">
    <property type="entry name" value="TPR-like_helical_dom_sf"/>
</dbReference>
<evidence type="ECO:0000256" key="11">
    <source>
        <dbReference type="SAM" id="MobiDB-lite"/>
    </source>
</evidence>
<evidence type="ECO:0000256" key="4">
    <source>
        <dbReference type="ARBA" id="ARBA00022787"/>
    </source>
</evidence>
<keyword evidence="3" id="KW-0677">Repeat</keyword>
<dbReference type="GO" id="GO:0005741">
    <property type="term" value="C:mitochondrial outer membrane"/>
    <property type="evidence" value="ECO:0007669"/>
    <property type="project" value="UniProtKB-SubCell"/>
</dbReference>
<evidence type="ECO:0000256" key="6">
    <source>
        <dbReference type="ARBA" id="ARBA00022989"/>
    </source>
</evidence>
<evidence type="ECO:0000256" key="5">
    <source>
        <dbReference type="ARBA" id="ARBA00022803"/>
    </source>
</evidence>
<proteinExistence type="inferred from homology"/>
<dbReference type="PANTHER" id="PTHR46208:SF1">
    <property type="entry name" value="MITOCHONDRIAL IMPORT RECEPTOR SUBUNIT TOM70"/>
    <property type="match status" value="1"/>
</dbReference>
<dbReference type="SMART" id="SM00028">
    <property type="entry name" value="TPR"/>
    <property type="match status" value="10"/>
</dbReference>
<dbReference type="PANTHER" id="PTHR46208">
    <property type="entry name" value="MITOCHONDRIAL IMPORT RECEPTOR SUBUNIT TOM70"/>
    <property type="match status" value="1"/>
</dbReference>
<evidence type="ECO:0000313" key="13">
    <source>
        <dbReference type="Proteomes" id="UP000775547"/>
    </source>
</evidence>
<organism evidence="12 13">
    <name type="scientific">Asterophora parasitica</name>
    <dbReference type="NCBI Taxonomy" id="117018"/>
    <lineage>
        <taxon>Eukaryota</taxon>
        <taxon>Fungi</taxon>
        <taxon>Dikarya</taxon>
        <taxon>Basidiomycota</taxon>
        <taxon>Agaricomycotina</taxon>
        <taxon>Agaricomycetes</taxon>
        <taxon>Agaricomycetidae</taxon>
        <taxon>Agaricales</taxon>
        <taxon>Tricholomatineae</taxon>
        <taxon>Lyophyllaceae</taxon>
        <taxon>Asterophora</taxon>
    </lineage>
</organism>
<protein>
    <submittedName>
        <fullName evidence="12">Uncharacterized protein</fullName>
    </submittedName>
</protein>
<dbReference type="Pfam" id="PF13432">
    <property type="entry name" value="TPR_16"/>
    <property type="match status" value="2"/>
</dbReference>
<sequence>MASAPLLDRASSFLAAHKRAVLLGAAAVVAVGGVAAAYHYSSASSSSKSRDLEKGDKADKARKDKKKVGKSKSKNKSKGARKGEESPILEEREPGQPEESKGDDDVLPDTPLTKEQIDAMSTEVSIFFGPGGFIHSPRARLQERARLAAAFKEQGNAAYKARRFAQAAVLYTRAIDVTPKPEPVFYSNRAACYINMQPPQHTLVVEDCDSALALDVNYVKALNRRAIALEALERFREALRDFTAATILDKFANQQTAQAVERVLQKLASERAAEVMKTRPPRLPSHTFISAYFAAFRSRAHPTLPGTPSQGDHTLLLALQALDAADYAHAHTLVHEALEQGVSWDEGRAEGLNLRGTFKFLTGDTPGAKADLLASLAVLPRFTQSLVKLASVNMEQGDPAGAFKCFEDAIKVDERDPDVYYHRGQVLFIMNEFTEAAENYTKSTELDDSFVFTHIQLAVAQYKSGNVANAMATFRRTLKAFPNRSEPQNYYGELLLDQQRYEDAVEKFERASELESQKSKSSPSHGPPNVLPLVNKGLALYQWKQDVGAAETCCLQALQVDPECEAAVATLAQLSLQQSKIVEAVGYFERQAELARSEPELVNALTYQFLRVVMASASQVEFLKNYPHMAAQLSALARGM</sequence>
<feature type="region of interest" description="Disordered" evidence="11">
    <location>
        <begin position="42"/>
        <end position="111"/>
    </location>
</feature>
<evidence type="ECO:0000256" key="9">
    <source>
        <dbReference type="ARBA" id="ARBA00038030"/>
    </source>
</evidence>
<evidence type="ECO:0000256" key="10">
    <source>
        <dbReference type="PROSITE-ProRule" id="PRU00339"/>
    </source>
</evidence>
<keyword evidence="2" id="KW-0812">Transmembrane</keyword>
<accession>A0A9P7GB47</accession>
<evidence type="ECO:0000256" key="8">
    <source>
        <dbReference type="ARBA" id="ARBA00023136"/>
    </source>
</evidence>
<name>A0A9P7GB47_9AGAR</name>
<gene>
    <name evidence="12" type="ORF">DXG03_009277</name>
</gene>
<feature type="compositionally biased region" description="Basic and acidic residues" evidence="11">
    <location>
        <begin position="48"/>
        <end position="62"/>
    </location>
</feature>
<evidence type="ECO:0000313" key="12">
    <source>
        <dbReference type="EMBL" id="KAG5643987.1"/>
    </source>
</evidence>
<dbReference type="Proteomes" id="UP000775547">
    <property type="component" value="Unassembled WGS sequence"/>
</dbReference>
<feature type="repeat" description="TPR" evidence="10">
    <location>
        <begin position="383"/>
        <end position="416"/>
    </location>
</feature>
<dbReference type="InterPro" id="IPR019734">
    <property type="entry name" value="TPR_rpt"/>
</dbReference>
<feature type="compositionally biased region" description="Basic residues" evidence="11">
    <location>
        <begin position="63"/>
        <end position="80"/>
    </location>
</feature>
<dbReference type="GO" id="GO:0030150">
    <property type="term" value="P:protein import into mitochondrial matrix"/>
    <property type="evidence" value="ECO:0007669"/>
    <property type="project" value="TreeGrafter"/>
</dbReference>
<evidence type="ECO:0000256" key="7">
    <source>
        <dbReference type="ARBA" id="ARBA00023128"/>
    </source>
</evidence>
<dbReference type="Gene3D" id="1.25.40.10">
    <property type="entry name" value="Tetratricopeptide repeat domain"/>
    <property type="match status" value="2"/>
</dbReference>
<keyword evidence="4" id="KW-1000">Mitochondrion outer membrane</keyword>
<comment type="caution">
    <text evidence="12">The sequence shown here is derived from an EMBL/GenBank/DDBJ whole genome shotgun (WGS) entry which is preliminary data.</text>
</comment>
<dbReference type="AlphaFoldDB" id="A0A9P7GB47"/>
<feature type="repeat" description="TPR" evidence="10">
    <location>
        <begin position="148"/>
        <end position="181"/>
    </location>
</feature>
<keyword evidence="13" id="KW-1185">Reference proteome</keyword>
<dbReference type="GO" id="GO:0030943">
    <property type="term" value="F:mitochondrion targeting sequence binding"/>
    <property type="evidence" value="ECO:0007669"/>
    <property type="project" value="TreeGrafter"/>
</dbReference>
<dbReference type="GO" id="GO:0008320">
    <property type="term" value="F:protein transmembrane transporter activity"/>
    <property type="evidence" value="ECO:0007669"/>
    <property type="project" value="TreeGrafter"/>
</dbReference>
<feature type="compositionally biased region" description="Basic and acidic residues" evidence="11">
    <location>
        <begin position="81"/>
        <end position="104"/>
    </location>
</feature>
<comment type="subcellular location">
    <subcellularLocation>
        <location evidence="1">Mitochondrion outer membrane</location>
        <topology evidence="1">Single-pass membrane protein</topology>
    </subcellularLocation>
</comment>